<dbReference type="Proteomes" id="UP000887565">
    <property type="component" value="Unplaced"/>
</dbReference>
<organism evidence="1 2">
    <name type="scientific">Romanomermis culicivorax</name>
    <name type="common">Nematode worm</name>
    <dbReference type="NCBI Taxonomy" id="13658"/>
    <lineage>
        <taxon>Eukaryota</taxon>
        <taxon>Metazoa</taxon>
        <taxon>Ecdysozoa</taxon>
        <taxon>Nematoda</taxon>
        <taxon>Enoplea</taxon>
        <taxon>Dorylaimia</taxon>
        <taxon>Mermithida</taxon>
        <taxon>Mermithoidea</taxon>
        <taxon>Mermithidae</taxon>
        <taxon>Romanomermis</taxon>
    </lineage>
</organism>
<proteinExistence type="predicted"/>
<evidence type="ECO:0000313" key="2">
    <source>
        <dbReference type="WBParaSite" id="nRc.2.0.1.t47243-RA"/>
    </source>
</evidence>
<sequence length="97" mass="10956">MESFGITNLQPPAPLLIPHLPGVPHIPTPPPVSPQAQRLTFIVHFRRATWDCNGQLMDLNRTRPQFDGPLIVFKNVKYDLLVDPRSESTNAPYRSLT</sequence>
<protein>
    <submittedName>
        <fullName evidence="2">Uncharacterized protein</fullName>
    </submittedName>
</protein>
<evidence type="ECO:0000313" key="1">
    <source>
        <dbReference type="Proteomes" id="UP000887565"/>
    </source>
</evidence>
<accession>A0A915LA16</accession>
<name>A0A915LA16_ROMCU</name>
<keyword evidence="1" id="KW-1185">Reference proteome</keyword>
<reference evidence="2" key="1">
    <citation type="submission" date="2022-11" db="UniProtKB">
        <authorList>
            <consortium name="WormBaseParasite"/>
        </authorList>
    </citation>
    <scope>IDENTIFICATION</scope>
</reference>
<dbReference type="WBParaSite" id="nRc.2.0.1.t47243-RA">
    <property type="protein sequence ID" value="nRc.2.0.1.t47243-RA"/>
    <property type="gene ID" value="nRc.2.0.1.g47243"/>
</dbReference>
<dbReference type="AlphaFoldDB" id="A0A915LA16"/>